<organism evidence="2 3">
    <name type="scientific">Leptolyngbya boryana NIES-2135</name>
    <dbReference type="NCBI Taxonomy" id="1973484"/>
    <lineage>
        <taxon>Bacteria</taxon>
        <taxon>Bacillati</taxon>
        <taxon>Cyanobacteriota</taxon>
        <taxon>Cyanophyceae</taxon>
        <taxon>Leptolyngbyales</taxon>
        <taxon>Leptolyngbyaceae</taxon>
        <taxon>Leptolyngbya group</taxon>
        <taxon>Leptolyngbya</taxon>
    </lineage>
</organism>
<dbReference type="AlphaFoldDB" id="A0A1Z4JJ07"/>
<gene>
    <name evidence="2" type="ORF">NIES2135_35030</name>
</gene>
<dbReference type="EMBL" id="AP018203">
    <property type="protein sequence ID" value="BAY56668.1"/>
    <property type="molecule type" value="Genomic_DNA"/>
</dbReference>
<dbReference type="Pfam" id="PF13529">
    <property type="entry name" value="Peptidase_C39_2"/>
    <property type="match status" value="1"/>
</dbReference>
<feature type="domain" description="Peptidase C39-like" evidence="1">
    <location>
        <begin position="105"/>
        <end position="228"/>
    </location>
</feature>
<protein>
    <recommendedName>
        <fullName evidence="1">Peptidase C39-like domain-containing protein</fullName>
    </recommendedName>
</protein>
<reference evidence="2 3" key="1">
    <citation type="submission" date="2017-06" db="EMBL/GenBank/DDBJ databases">
        <title>Genome sequencing of cyanobaciteial culture collection at National Institute for Environmental Studies (NIES).</title>
        <authorList>
            <person name="Hirose Y."/>
            <person name="Shimura Y."/>
            <person name="Fujisawa T."/>
            <person name="Nakamura Y."/>
            <person name="Kawachi M."/>
        </authorList>
    </citation>
    <scope>NUCLEOTIDE SEQUENCE [LARGE SCALE GENOMIC DNA]</scope>
    <source>
        <strain evidence="2 3">NIES-2135</strain>
    </source>
</reference>
<evidence type="ECO:0000313" key="3">
    <source>
        <dbReference type="Proteomes" id="UP000217895"/>
    </source>
</evidence>
<evidence type="ECO:0000313" key="2">
    <source>
        <dbReference type="EMBL" id="BAY56668.1"/>
    </source>
</evidence>
<sequence length="273" mass="30906">MKLSVLQNTIFKQSTASSGELADADKVSVAGGQTFELHSWKAVDPKHLKVAMLGQSLGNPTKTEWYVFVEHVQLIDNQGAIVPIQVERPKPQVEKVALPAQKKLGVLYKSQLDNELNPTGACNVTCYAMAMVYWQRKGQSDSFIQLEDELYQYMEDHQLSRHEPSDLVKLGEAYGLKVDYTNRGSLYDIRKAIAEGKPCIVHGYFTGFGHIILIRGYDETGFWVNDPYGEWTEWGYRTDLSGENLHYSNELIQSKCSPEGEDFIWLHRIAKAL</sequence>
<name>A0A1Z4JJ07_LEPBY</name>
<dbReference type="InterPro" id="IPR039564">
    <property type="entry name" value="Peptidase_C39-like"/>
</dbReference>
<dbReference type="Gene3D" id="3.90.70.10">
    <property type="entry name" value="Cysteine proteinases"/>
    <property type="match status" value="1"/>
</dbReference>
<dbReference type="Proteomes" id="UP000217895">
    <property type="component" value="Chromosome"/>
</dbReference>
<keyword evidence="3" id="KW-1185">Reference proteome</keyword>
<evidence type="ECO:0000259" key="1">
    <source>
        <dbReference type="Pfam" id="PF13529"/>
    </source>
</evidence>
<proteinExistence type="predicted"/>
<accession>A0A1Z4JJ07</accession>